<sequence length="815" mass="87079">MTRTHSGWTPAWAATMVALALGSAHLSLATAPEGSITATLWPAVGFGIVALALSPTRWWPALVVALGACTASAAAVQAPGPVAYMAVFVVLSMGESLAGAVVLRLRRAPDEVQLRSQEDAIRVVVASLTAATVSGAGSALYAAVEGSREAREIFVAIFPSHLASALVVALLVLSLRSPRRRTSRVEVGLQTTLLALALWTIFASGQHPALSPFPLILLIWAAYRFGLRTLAWQMFATAVIVGLIAATGTSPFQTLDGQVMSTQMVATLVQTYLLCMVLICLPVAVGVHTSDLLQRQLRASQHLSDITLATTACLILVTDIRGTVLRANPAVGKVLGHDIDAVVGHPVWETITSVPDRAAVRQLFASGDGRDIPRQLDGRVHDVWGREHRMVWTSGIVHEDGTPAHVVLTGLDVTAERTAAGLMEHLLSAALDTAIIGTDPQGTITLFNTGAQSMLGRPSSEAVGTPFTDLLDPDALERWTHAQQEATPFQSLVDHVVGEPPQDWGWRTSPEPDAPLRRVSMSLTRVTDHSNALIGYLCIGTDMTDIHATAELLVSALEKERQVVGHLKDLDTAKDQFVTTVSHELRTPVATIVGYGEMLAEGDLGELSGPQAKALTAIVRNGERLVGLIDNLLALGGLAADGPQWDRDPVDLREVVREVQVDTAALLENRVLNVSFDVPSTAVPVMGERATLVLALNNVVANAVKFTEDGGQVRCLLDVVDGQARILVDDTGLGIPLDEQQYLFQRFWRSSTSQQREIQGTGLGLSTVQTIVRAHGGSVEIESADRRGTTVTVLLPVHESSRSAPTGDRQRVRRD</sequence>
<organism evidence="15 16">
    <name type="scientific">Nocardioides malaquae</name>
    <dbReference type="NCBI Taxonomy" id="2773426"/>
    <lineage>
        <taxon>Bacteria</taxon>
        <taxon>Bacillati</taxon>
        <taxon>Actinomycetota</taxon>
        <taxon>Actinomycetes</taxon>
        <taxon>Propionibacteriales</taxon>
        <taxon>Nocardioidaceae</taxon>
        <taxon>Nocardioides</taxon>
    </lineage>
</organism>
<dbReference type="InterPro" id="IPR035965">
    <property type="entry name" value="PAS-like_dom_sf"/>
</dbReference>
<dbReference type="InterPro" id="IPR003661">
    <property type="entry name" value="HisK_dim/P_dom"/>
</dbReference>
<evidence type="ECO:0000256" key="1">
    <source>
        <dbReference type="ARBA" id="ARBA00000085"/>
    </source>
</evidence>
<comment type="catalytic activity">
    <reaction evidence="1">
        <text>ATP + protein L-histidine = ADP + protein N-phospho-L-histidine.</text>
        <dbReference type="EC" id="2.7.13.3"/>
    </reaction>
</comment>
<dbReference type="Pfam" id="PF05231">
    <property type="entry name" value="MASE1"/>
    <property type="match status" value="1"/>
</dbReference>
<gene>
    <name evidence="15" type="ORF">IEQ44_03415</name>
</gene>
<evidence type="ECO:0000313" key="16">
    <source>
        <dbReference type="Proteomes" id="UP000756387"/>
    </source>
</evidence>
<feature type="transmembrane region" description="Helical" evidence="12">
    <location>
        <begin position="234"/>
        <end position="252"/>
    </location>
</feature>
<dbReference type="PANTHER" id="PTHR43711:SF1">
    <property type="entry name" value="HISTIDINE KINASE 1"/>
    <property type="match status" value="1"/>
</dbReference>
<evidence type="ECO:0000259" key="14">
    <source>
        <dbReference type="PROSITE" id="PS50112"/>
    </source>
</evidence>
<dbReference type="RefSeq" id="WP_193637001.1">
    <property type="nucleotide sequence ID" value="NZ_JADCSA010000002.1"/>
</dbReference>
<evidence type="ECO:0000256" key="3">
    <source>
        <dbReference type="ARBA" id="ARBA00012438"/>
    </source>
</evidence>
<feature type="transmembrane region" description="Helical" evidence="12">
    <location>
        <begin position="82"/>
        <end position="103"/>
    </location>
</feature>
<dbReference type="PANTHER" id="PTHR43711">
    <property type="entry name" value="TWO-COMPONENT HISTIDINE KINASE"/>
    <property type="match status" value="1"/>
</dbReference>
<evidence type="ECO:0000259" key="13">
    <source>
        <dbReference type="PROSITE" id="PS50109"/>
    </source>
</evidence>
<dbReference type="CDD" id="cd00082">
    <property type="entry name" value="HisKA"/>
    <property type="match status" value="1"/>
</dbReference>
<dbReference type="CDD" id="cd00130">
    <property type="entry name" value="PAS"/>
    <property type="match status" value="2"/>
</dbReference>
<dbReference type="EC" id="2.7.13.3" evidence="3"/>
<keyword evidence="10" id="KW-0902">Two-component regulatory system</keyword>
<dbReference type="SUPFAM" id="SSF55874">
    <property type="entry name" value="ATPase domain of HSP90 chaperone/DNA topoisomerase II/histidine kinase"/>
    <property type="match status" value="1"/>
</dbReference>
<name>A0ABR9RRC7_9ACTN</name>
<evidence type="ECO:0000256" key="11">
    <source>
        <dbReference type="ARBA" id="ARBA00023136"/>
    </source>
</evidence>
<evidence type="ECO:0000256" key="10">
    <source>
        <dbReference type="ARBA" id="ARBA00023012"/>
    </source>
</evidence>
<dbReference type="InterPro" id="IPR003594">
    <property type="entry name" value="HATPase_dom"/>
</dbReference>
<keyword evidence="4" id="KW-1003">Cell membrane</keyword>
<dbReference type="InterPro" id="IPR036890">
    <property type="entry name" value="HATPase_C_sf"/>
</dbReference>
<evidence type="ECO:0000256" key="7">
    <source>
        <dbReference type="ARBA" id="ARBA00022692"/>
    </source>
</evidence>
<dbReference type="InterPro" id="IPR000014">
    <property type="entry name" value="PAS"/>
</dbReference>
<dbReference type="InterPro" id="IPR036097">
    <property type="entry name" value="HisK_dim/P_sf"/>
</dbReference>
<dbReference type="SMART" id="SM00387">
    <property type="entry name" value="HATPase_c"/>
    <property type="match status" value="1"/>
</dbReference>
<feature type="domain" description="PAS" evidence="14">
    <location>
        <begin position="419"/>
        <end position="474"/>
    </location>
</feature>
<proteinExistence type="predicted"/>
<dbReference type="Proteomes" id="UP000756387">
    <property type="component" value="Unassembled WGS sequence"/>
</dbReference>
<dbReference type="SUPFAM" id="SSF55785">
    <property type="entry name" value="PYP-like sensor domain (PAS domain)"/>
    <property type="match status" value="2"/>
</dbReference>
<keyword evidence="16" id="KW-1185">Reference proteome</keyword>
<dbReference type="SUPFAM" id="SSF47384">
    <property type="entry name" value="Homodimeric domain of signal transducing histidine kinase"/>
    <property type="match status" value="1"/>
</dbReference>
<keyword evidence="11 12" id="KW-0472">Membrane</keyword>
<dbReference type="Pfam" id="PF00989">
    <property type="entry name" value="PAS"/>
    <property type="match status" value="1"/>
</dbReference>
<feature type="transmembrane region" description="Helical" evidence="12">
    <location>
        <begin position="264"/>
        <end position="287"/>
    </location>
</feature>
<dbReference type="Gene3D" id="3.30.450.20">
    <property type="entry name" value="PAS domain"/>
    <property type="match status" value="2"/>
</dbReference>
<reference evidence="15 16" key="1">
    <citation type="submission" date="2020-10" db="EMBL/GenBank/DDBJ databases">
        <title>Nocardioides sp. isolated from sludge.</title>
        <authorList>
            <person name="Zhang X."/>
        </authorList>
    </citation>
    <scope>NUCLEOTIDE SEQUENCE [LARGE SCALE GENOMIC DNA]</scope>
    <source>
        <strain evidence="15 16">Y6</strain>
    </source>
</reference>
<dbReference type="InterPro" id="IPR050736">
    <property type="entry name" value="Sensor_HK_Regulatory"/>
</dbReference>
<dbReference type="Gene3D" id="1.10.287.130">
    <property type="match status" value="1"/>
</dbReference>
<dbReference type="Pfam" id="PF00512">
    <property type="entry name" value="HisKA"/>
    <property type="match status" value="1"/>
</dbReference>
<dbReference type="EMBL" id="JADCSA010000002">
    <property type="protein sequence ID" value="MBE7323700.1"/>
    <property type="molecule type" value="Genomic_DNA"/>
</dbReference>
<dbReference type="SMART" id="SM00388">
    <property type="entry name" value="HisKA"/>
    <property type="match status" value="1"/>
</dbReference>
<keyword evidence="5" id="KW-0597">Phosphoprotein</keyword>
<dbReference type="Pfam" id="PF02518">
    <property type="entry name" value="HATPase_c"/>
    <property type="match status" value="1"/>
</dbReference>
<accession>A0ABR9RRC7</accession>
<feature type="transmembrane region" description="Helical" evidence="12">
    <location>
        <begin position="58"/>
        <end position="76"/>
    </location>
</feature>
<dbReference type="InterPro" id="IPR007895">
    <property type="entry name" value="MASE1"/>
</dbReference>
<evidence type="ECO:0000256" key="12">
    <source>
        <dbReference type="SAM" id="Phobius"/>
    </source>
</evidence>
<dbReference type="CDD" id="cd00075">
    <property type="entry name" value="HATPase"/>
    <property type="match status" value="1"/>
</dbReference>
<comment type="subcellular location">
    <subcellularLocation>
        <location evidence="2">Cell membrane</location>
        <topology evidence="2">Multi-pass membrane protein</topology>
    </subcellularLocation>
</comment>
<evidence type="ECO:0000256" key="6">
    <source>
        <dbReference type="ARBA" id="ARBA00022679"/>
    </source>
</evidence>
<dbReference type="SMART" id="SM00091">
    <property type="entry name" value="PAS"/>
    <property type="match status" value="2"/>
</dbReference>
<feature type="transmembrane region" description="Helical" evidence="12">
    <location>
        <begin position="36"/>
        <end position="53"/>
    </location>
</feature>
<dbReference type="PROSITE" id="PS50109">
    <property type="entry name" value="HIS_KIN"/>
    <property type="match status" value="1"/>
</dbReference>
<dbReference type="PRINTS" id="PR00344">
    <property type="entry name" value="BCTRLSENSOR"/>
</dbReference>
<evidence type="ECO:0000256" key="8">
    <source>
        <dbReference type="ARBA" id="ARBA00022777"/>
    </source>
</evidence>
<dbReference type="InterPro" id="IPR004358">
    <property type="entry name" value="Sig_transdc_His_kin-like_C"/>
</dbReference>
<dbReference type="InterPro" id="IPR013656">
    <property type="entry name" value="PAS_4"/>
</dbReference>
<feature type="domain" description="PAS" evidence="14">
    <location>
        <begin position="315"/>
        <end position="344"/>
    </location>
</feature>
<protein>
    <recommendedName>
        <fullName evidence="3">histidine kinase</fullName>
        <ecNumber evidence="3">2.7.13.3</ecNumber>
    </recommendedName>
</protein>
<evidence type="ECO:0000256" key="5">
    <source>
        <dbReference type="ARBA" id="ARBA00022553"/>
    </source>
</evidence>
<feature type="domain" description="Histidine kinase" evidence="13">
    <location>
        <begin position="580"/>
        <end position="799"/>
    </location>
</feature>
<feature type="transmembrane region" description="Helical" evidence="12">
    <location>
        <begin position="185"/>
        <end position="203"/>
    </location>
</feature>
<evidence type="ECO:0000313" key="15">
    <source>
        <dbReference type="EMBL" id="MBE7323700.1"/>
    </source>
</evidence>
<dbReference type="PROSITE" id="PS50112">
    <property type="entry name" value="PAS"/>
    <property type="match status" value="2"/>
</dbReference>
<keyword evidence="6" id="KW-0808">Transferase</keyword>
<comment type="caution">
    <text evidence="15">The sequence shown here is derived from an EMBL/GenBank/DDBJ whole genome shotgun (WGS) entry which is preliminary data.</text>
</comment>
<dbReference type="InterPro" id="IPR005467">
    <property type="entry name" value="His_kinase_dom"/>
</dbReference>
<keyword evidence="9 12" id="KW-1133">Transmembrane helix</keyword>
<dbReference type="Gene3D" id="3.30.565.10">
    <property type="entry name" value="Histidine kinase-like ATPase, C-terminal domain"/>
    <property type="match status" value="1"/>
</dbReference>
<keyword evidence="8" id="KW-0418">Kinase</keyword>
<dbReference type="InterPro" id="IPR013767">
    <property type="entry name" value="PAS_fold"/>
</dbReference>
<dbReference type="Pfam" id="PF08448">
    <property type="entry name" value="PAS_4"/>
    <property type="match status" value="1"/>
</dbReference>
<evidence type="ECO:0000256" key="2">
    <source>
        <dbReference type="ARBA" id="ARBA00004651"/>
    </source>
</evidence>
<feature type="transmembrane region" description="Helical" evidence="12">
    <location>
        <begin position="153"/>
        <end position="173"/>
    </location>
</feature>
<dbReference type="NCBIfam" id="TIGR00229">
    <property type="entry name" value="sensory_box"/>
    <property type="match status" value="1"/>
</dbReference>
<evidence type="ECO:0000256" key="4">
    <source>
        <dbReference type="ARBA" id="ARBA00022475"/>
    </source>
</evidence>
<evidence type="ECO:0000256" key="9">
    <source>
        <dbReference type="ARBA" id="ARBA00022989"/>
    </source>
</evidence>
<keyword evidence="7 12" id="KW-0812">Transmembrane</keyword>
<feature type="transmembrane region" description="Helical" evidence="12">
    <location>
        <begin position="123"/>
        <end position="141"/>
    </location>
</feature>